<sequence>MVWPSVVVRYFRRFATLGGEDVIELSLEKARKWFTEEHEARLEPLARFALGELHNRERDAFGKGWIDWPVADHSALYRDVDAIAADFRAKSNATVVIGIGGSYLGAQSALSMAKPQFTGEGSHEVIFAGQQLSPTYHAHLLQYLDKREVTLVVVSKSGTTLEPSAVFHTFREYLEKRYGVEEANRRICAITDAEKGSLRQFADERKYVTLPIPDDIGGRYSVLTAVGLLPMALAGIDYKRVMQGAAHMREELAKHSPATSPAIQYALARHVLYQQGFVAEALVTYEPRVADFAGWWQQLFGESQGKDGTGLFPTMLRYTTDLHSMGQYVQDARKLLVETVLDVHFADEPDLRVPQGLDEKNAYLNGVSFSRLQEVAVESVMVAHSEAGVPNLLIRAKGDAESLYGELVYFFEVACAVGGYLMGTNPFDQPGVEAYKNEMRSRLKA</sequence>
<dbReference type="GO" id="GO:0004347">
    <property type="term" value="F:glucose-6-phosphate isomerase activity"/>
    <property type="evidence" value="ECO:0007669"/>
    <property type="project" value="UniProtKB-EC"/>
</dbReference>
<dbReference type="PANTHER" id="PTHR11469:SF1">
    <property type="entry name" value="GLUCOSE-6-PHOSPHATE ISOMERASE"/>
    <property type="match status" value="1"/>
</dbReference>
<dbReference type="InterPro" id="IPR035482">
    <property type="entry name" value="SIS_PGI_2"/>
</dbReference>
<evidence type="ECO:0000256" key="8">
    <source>
        <dbReference type="ARBA" id="ARBA00029321"/>
    </source>
</evidence>
<dbReference type="STRING" id="252246.SAMN05421799_10579"/>
<dbReference type="Pfam" id="PF00342">
    <property type="entry name" value="PGI"/>
    <property type="match status" value="1"/>
</dbReference>
<evidence type="ECO:0000256" key="2">
    <source>
        <dbReference type="ARBA" id="ARBA00006604"/>
    </source>
</evidence>
<evidence type="ECO:0000256" key="9">
    <source>
        <dbReference type="RuleBase" id="RU000612"/>
    </source>
</evidence>
<comment type="catalytic activity">
    <reaction evidence="8 9">
        <text>alpha-D-glucose 6-phosphate = beta-D-fructose 6-phosphate</text>
        <dbReference type="Rhea" id="RHEA:11816"/>
        <dbReference type="ChEBI" id="CHEBI:57634"/>
        <dbReference type="ChEBI" id="CHEBI:58225"/>
        <dbReference type="EC" id="5.3.1.9"/>
    </reaction>
</comment>
<evidence type="ECO:0000313" key="10">
    <source>
        <dbReference type="EMBL" id="SIS84295.1"/>
    </source>
</evidence>
<dbReference type="InterPro" id="IPR046348">
    <property type="entry name" value="SIS_dom_sf"/>
</dbReference>
<dbReference type="PROSITE" id="PS00765">
    <property type="entry name" value="P_GLUCOSE_ISOMERASE_1"/>
    <property type="match status" value="1"/>
</dbReference>
<dbReference type="CDD" id="cd05015">
    <property type="entry name" value="SIS_PGI_1"/>
    <property type="match status" value="1"/>
</dbReference>
<comment type="pathway">
    <text evidence="1 9">Carbohydrate degradation; glycolysis; D-glyceraldehyde 3-phosphate and glycerone phosphate from D-glucose: step 2/4.</text>
</comment>
<dbReference type="AlphaFoldDB" id="A0A1N7MDM4"/>
<dbReference type="EC" id="5.3.1.9" evidence="3 9"/>
<dbReference type="GO" id="GO:0051156">
    <property type="term" value="P:glucose 6-phosphate metabolic process"/>
    <property type="evidence" value="ECO:0007669"/>
    <property type="project" value="TreeGrafter"/>
</dbReference>
<name>A0A1N7MDM4_9BACL</name>
<dbReference type="InterPro" id="IPR035476">
    <property type="entry name" value="SIS_PGI_1"/>
</dbReference>
<dbReference type="Proteomes" id="UP000186156">
    <property type="component" value="Unassembled WGS sequence"/>
</dbReference>
<evidence type="ECO:0000256" key="3">
    <source>
        <dbReference type="ARBA" id="ARBA00011952"/>
    </source>
</evidence>
<dbReference type="GO" id="GO:0048029">
    <property type="term" value="F:monosaccharide binding"/>
    <property type="evidence" value="ECO:0007669"/>
    <property type="project" value="TreeGrafter"/>
</dbReference>
<keyword evidence="4 9" id="KW-0312">Gluconeogenesis</keyword>
<dbReference type="PRINTS" id="PR00662">
    <property type="entry name" value="G6PISOMERASE"/>
</dbReference>
<evidence type="ECO:0000256" key="5">
    <source>
        <dbReference type="ARBA" id="ARBA00022490"/>
    </source>
</evidence>
<accession>A0A1N7MDM4</accession>
<dbReference type="NCBIfam" id="NF010697">
    <property type="entry name" value="PRK14097.1"/>
    <property type="match status" value="1"/>
</dbReference>
<evidence type="ECO:0000256" key="4">
    <source>
        <dbReference type="ARBA" id="ARBA00022432"/>
    </source>
</evidence>
<keyword evidence="5" id="KW-0963">Cytoplasm</keyword>
<dbReference type="UniPathway" id="UPA00109">
    <property type="reaction ID" value="UER00181"/>
</dbReference>
<reference evidence="11" key="1">
    <citation type="submission" date="2017-01" db="EMBL/GenBank/DDBJ databases">
        <authorList>
            <person name="Varghese N."/>
            <person name="Submissions S."/>
        </authorList>
    </citation>
    <scope>NUCLEOTIDE SEQUENCE [LARGE SCALE GENOMIC DNA]</scope>
    <source>
        <strain evidence="11">DSM 16176</strain>
    </source>
</reference>
<dbReference type="InterPro" id="IPR001672">
    <property type="entry name" value="G6P_Isomerase"/>
</dbReference>
<comment type="similarity">
    <text evidence="2 9">Belongs to the GPI family.</text>
</comment>
<dbReference type="EMBL" id="FTOO01000005">
    <property type="protein sequence ID" value="SIS84295.1"/>
    <property type="molecule type" value="Genomic_DNA"/>
</dbReference>
<proteinExistence type="inferred from homology"/>
<dbReference type="PROSITE" id="PS51463">
    <property type="entry name" value="P_GLUCOSE_ISOMERASE_3"/>
    <property type="match status" value="1"/>
</dbReference>
<gene>
    <name evidence="10" type="ORF">SAMN05421799_10579</name>
</gene>
<dbReference type="InterPro" id="IPR018189">
    <property type="entry name" value="Phosphoglucose_isomerase_CS"/>
</dbReference>
<protein>
    <recommendedName>
        <fullName evidence="3 9">Glucose-6-phosphate isomerase</fullName>
        <ecNumber evidence="3 9">5.3.1.9</ecNumber>
    </recommendedName>
</protein>
<evidence type="ECO:0000256" key="1">
    <source>
        <dbReference type="ARBA" id="ARBA00004926"/>
    </source>
</evidence>
<dbReference type="GO" id="GO:0097367">
    <property type="term" value="F:carbohydrate derivative binding"/>
    <property type="evidence" value="ECO:0007669"/>
    <property type="project" value="InterPro"/>
</dbReference>
<evidence type="ECO:0000313" key="11">
    <source>
        <dbReference type="Proteomes" id="UP000186156"/>
    </source>
</evidence>
<dbReference type="GO" id="GO:0005829">
    <property type="term" value="C:cytosol"/>
    <property type="evidence" value="ECO:0007669"/>
    <property type="project" value="TreeGrafter"/>
</dbReference>
<dbReference type="PANTHER" id="PTHR11469">
    <property type="entry name" value="GLUCOSE-6-PHOSPHATE ISOMERASE"/>
    <property type="match status" value="1"/>
</dbReference>
<dbReference type="FunFam" id="3.40.50.10490:FF:000016">
    <property type="entry name" value="Glucose-6-phosphate isomerase"/>
    <property type="match status" value="1"/>
</dbReference>
<dbReference type="CDD" id="cd05016">
    <property type="entry name" value="SIS_PGI_2"/>
    <property type="match status" value="1"/>
</dbReference>
<dbReference type="GO" id="GO:0006094">
    <property type="term" value="P:gluconeogenesis"/>
    <property type="evidence" value="ECO:0007669"/>
    <property type="project" value="UniProtKB-KW"/>
</dbReference>
<keyword evidence="11" id="KW-1185">Reference proteome</keyword>
<evidence type="ECO:0000256" key="6">
    <source>
        <dbReference type="ARBA" id="ARBA00023152"/>
    </source>
</evidence>
<evidence type="ECO:0000256" key="7">
    <source>
        <dbReference type="ARBA" id="ARBA00023235"/>
    </source>
</evidence>
<keyword evidence="7 9" id="KW-0413">Isomerase</keyword>
<dbReference type="SUPFAM" id="SSF53697">
    <property type="entry name" value="SIS domain"/>
    <property type="match status" value="1"/>
</dbReference>
<organism evidence="10 11">
    <name type="scientific">Alicyclobacillus vulcanalis</name>
    <dbReference type="NCBI Taxonomy" id="252246"/>
    <lineage>
        <taxon>Bacteria</taxon>
        <taxon>Bacillati</taxon>
        <taxon>Bacillota</taxon>
        <taxon>Bacilli</taxon>
        <taxon>Bacillales</taxon>
        <taxon>Alicyclobacillaceae</taxon>
        <taxon>Alicyclobacillus</taxon>
    </lineage>
</organism>
<dbReference type="Gene3D" id="3.40.50.10490">
    <property type="entry name" value="Glucose-6-phosphate isomerase like protein, domain 1"/>
    <property type="match status" value="2"/>
</dbReference>
<keyword evidence="6 9" id="KW-0324">Glycolysis</keyword>
<dbReference type="GO" id="GO:0006096">
    <property type="term" value="P:glycolytic process"/>
    <property type="evidence" value="ECO:0007669"/>
    <property type="project" value="UniProtKB-UniPathway"/>
</dbReference>
<dbReference type="PROSITE" id="PS00174">
    <property type="entry name" value="P_GLUCOSE_ISOMERASE_2"/>
    <property type="match status" value="1"/>
</dbReference>